<organism evidence="1">
    <name type="scientific">Physcomitrium patens</name>
    <name type="common">Spreading-leaved earth moss</name>
    <name type="synonym">Physcomitrella patens</name>
    <dbReference type="NCBI Taxonomy" id="3218"/>
    <lineage>
        <taxon>Eukaryota</taxon>
        <taxon>Viridiplantae</taxon>
        <taxon>Streptophyta</taxon>
        <taxon>Embryophyta</taxon>
        <taxon>Bryophyta</taxon>
        <taxon>Bryophytina</taxon>
        <taxon>Bryopsida</taxon>
        <taxon>Funariidae</taxon>
        <taxon>Funariales</taxon>
        <taxon>Funariaceae</taxon>
        <taxon>Physcomitrium</taxon>
    </lineage>
</organism>
<proteinExistence type="predicted"/>
<name>A0A2K1J8R4_PHYPA</name>
<dbReference type="AlphaFoldDB" id="A0A2K1J8R4"/>
<dbReference type="Gramene" id="Pp3c16_15634V3.1">
    <property type="protein sequence ID" value="PAC:32985456.CDS.1"/>
    <property type="gene ID" value="Pp3c16_15634"/>
</dbReference>
<evidence type="ECO:0000313" key="1">
    <source>
        <dbReference type="EMBL" id="PNR37914.1"/>
    </source>
</evidence>
<reference evidence="1 3" key="2">
    <citation type="journal article" date="2018" name="Plant J.">
        <title>The Physcomitrella patens chromosome-scale assembly reveals moss genome structure and evolution.</title>
        <authorList>
            <person name="Lang D."/>
            <person name="Ullrich K.K."/>
            <person name="Murat F."/>
            <person name="Fuchs J."/>
            <person name="Jenkins J."/>
            <person name="Haas F.B."/>
            <person name="Piednoel M."/>
            <person name="Gundlach H."/>
            <person name="Van Bel M."/>
            <person name="Meyberg R."/>
            <person name="Vives C."/>
            <person name="Morata J."/>
            <person name="Symeonidi A."/>
            <person name="Hiss M."/>
            <person name="Muchero W."/>
            <person name="Kamisugi Y."/>
            <person name="Saleh O."/>
            <person name="Blanc G."/>
            <person name="Decker E.L."/>
            <person name="van Gessel N."/>
            <person name="Grimwood J."/>
            <person name="Hayes R.D."/>
            <person name="Graham S.W."/>
            <person name="Gunter L.E."/>
            <person name="McDaniel S.F."/>
            <person name="Hoernstein S.N.W."/>
            <person name="Larsson A."/>
            <person name="Li F.W."/>
            <person name="Perroud P.F."/>
            <person name="Phillips J."/>
            <person name="Ranjan P."/>
            <person name="Rokshar D.S."/>
            <person name="Rothfels C.J."/>
            <person name="Schneider L."/>
            <person name="Shu S."/>
            <person name="Stevenson D.W."/>
            <person name="Thummler F."/>
            <person name="Tillich M."/>
            <person name="Villarreal Aguilar J.C."/>
            <person name="Widiez T."/>
            <person name="Wong G.K."/>
            <person name="Wymore A."/>
            <person name="Zhang Y."/>
            <person name="Zimmer A.D."/>
            <person name="Quatrano R.S."/>
            <person name="Mayer K.F.X."/>
            <person name="Goodstein D."/>
            <person name="Casacuberta J.M."/>
            <person name="Vandepoele K."/>
            <person name="Reski R."/>
            <person name="Cuming A.C."/>
            <person name="Tuskan G.A."/>
            <person name="Maumus F."/>
            <person name="Salse J."/>
            <person name="Schmutz J."/>
            <person name="Rensing S.A."/>
        </authorList>
    </citation>
    <scope>NUCLEOTIDE SEQUENCE [LARGE SCALE GENOMIC DNA]</scope>
    <source>
        <strain evidence="2 3">cv. Gransden 2004</strain>
    </source>
</reference>
<evidence type="ECO:0000313" key="3">
    <source>
        <dbReference type="Proteomes" id="UP000006727"/>
    </source>
</evidence>
<gene>
    <name evidence="1" type="ORF">PHYPA_021024</name>
</gene>
<reference evidence="2" key="3">
    <citation type="submission" date="2020-12" db="UniProtKB">
        <authorList>
            <consortium name="EnsemblPlants"/>
        </authorList>
    </citation>
    <scope>IDENTIFICATION</scope>
</reference>
<dbReference type="Proteomes" id="UP000006727">
    <property type="component" value="Chromosome 16"/>
</dbReference>
<sequence>MLKTRRAGNSCCMSSSLWELVLLGEDSWCSVCSGCGLASARPHRQCHLRQSVNGFDPDLPDGRGFFPPSALLMF</sequence>
<dbReference type="EMBL" id="ABEU02000016">
    <property type="protein sequence ID" value="PNR37914.1"/>
    <property type="molecule type" value="Genomic_DNA"/>
</dbReference>
<keyword evidence="3" id="KW-1185">Reference proteome</keyword>
<protein>
    <submittedName>
        <fullName evidence="1 2">Uncharacterized protein</fullName>
    </submittedName>
</protein>
<dbReference type="InParanoid" id="A0A2K1J8R4"/>
<dbReference type="EnsemblPlants" id="Pp3c16_15634V3.1">
    <property type="protein sequence ID" value="PAC:32985456.CDS.1"/>
    <property type="gene ID" value="Pp3c16_15634"/>
</dbReference>
<reference evidence="1 3" key="1">
    <citation type="journal article" date="2008" name="Science">
        <title>The Physcomitrella genome reveals evolutionary insights into the conquest of land by plants.</title>
        <authorList>
            <person name="Rensing S."/>
            <person name="Lang D."/>
            <person name="Zimmer A."/>
            <person name="Terry A."/>
            <person name="Salamov A."/>
            <person name="Shapiro H."/>
            <person name="Nishiyama T."/>
            <person name="Perroud P.-F."/>
            <person name="Lindquist E."/>
            <person name="Kamisugi Y."/>
            <person name="Tanahashi T."/>
            <person name="Sakakibara K."/>
            <person name="Fujita T."/>
            <person name="Oishi K."/>
            <person name="Shin-I T."/>
            <person name="Kuroki Y."/>
            <person name="Toyoda A."/>
            <person name="Suzuki Y."/>
            <person name="Hashimoto A."/>
            <person name="Yamaguchi K."/>
            <person name="Sugano A."/>
            <person name="Kohara Y."/>
            <person name="Fujiyama A."/>
            <person name="Anterola A."/>
            <person name="Aoki S."/>
            <person name="Ashton N."/>
            <person name="Barbazuk W.B."/>
            <person name="Barker E."/>
            <person name="Bennetzen J."/>
            <person name="Bezanilla M."/>
            <person name="Blankenship R."/>
            <person name="Cho S.H."/>
            <person name="Dutcher S."/>
            <person name="Estelle M."/>
            <person name="Fawcett J.A."/>
            <person name="Gundlach H."/>
            <person name="Hanada K."/>
            <person name="Heyl A."/>
            <person name="Hicks K.A."/>
            <person name="Hugh J."/>
            <person name="Lohr M."/>
            <person name="Mayer K."/>
            <person name="Melkozernov A."/>
            <person name="Murata T."/>
            <person name="Nelson D."/>
            <person name="Pils B."/>
            <person name="Prigge M."/>
            <person name="Reiss B."/>
            <person name="Renner T."/>
            <person name="Rombauts S."/>
            <person name="Rushton P."/>
            <person name="Sanderfoot A."/>
            <person name="Schween G."/>
            <person name="Shiu S.-H."/>
            <person name="Stueber K."/>
            <person name="Theodoulou F.L."/>
            <person name="Tu H."/>
            <person name="Van de Peer Y."/>
            <person name="Verrier P.J."/>
            <person name="Waters E."/>
            <person name="Wood A."/>
            <person name="Yang L."/>
            <person name="Cove D."/>
            <person name="Cuming A."/>
            <person name="Hasebe M."/>
            <person name="Lucas S."/>
            <person name="Mishler D.B."/>
            <person name="Reski R."/>
            <person name="Grigoriev I."/>
            <person name="Quatrano R.S."/>
            <person name="Boore J.L."/>
        </authorList>
    </citation>
    <scope>NUCLEOTIDE SEQUENCE [LARGE SCALE GENOMIC DNA]</scope>
    <source>
        <strain evidence="2 3">cv. Gransden 2004</strain>
    </source>
</reference>
<evidence type="ECO:0000313" key="2">
    <source>
        <dbReference type="EnsemblPlants" id="PAC:32985456.CDS.1"/>
    </source>
</evidence>
<accession>A0A2K1J8R4</accession>